<reference evidence="1" key="1">
    <citation type="submission" date="2018-05" db="EMBL/GenBank/DDBJ databases">
        <authorList>
            <person name="Lanie J.A."/>
            <person name="Ng W.-L."/>
            <person name="Kazmierczak K.M."/>
            <person name="Andrzejewski T.M."/>
            <person name="Davidsen T.M."/>
            <person name="Wayne K.J."/>
            <person name="Tettelin H."/>
            <person name="Glass J.I."/>
            <person name="Rusch D."/>
            <person name="Podicherti R."/>
            <person name="Tsui H.-C.T."/>
            <person name="Winkler M.E."/>
        </authorList>
    </citation>
    <scope>NUCLEOTIDE SEQUENCE</scope>
</reference>
<protein>
    <submittedName>
        <fullName evidence="1">Uncharacterized protein</fullName>
    </submittedName>
</protein>
<gene>
    <name evidence="1" type="ORF">METZ01_LOCUS170787</name>
</gene>
<sequence length="79" mass="9083">MKIFSVLISQLFFVILIASCAAESEYLANLPKIDGFEVKKVYRLNRNMLAAYMDSSGNRLVFKLNESSATWKRILFKTK</sequence>
<dbReference type="AlphaFoldDB" id="A0A382BXZ0"/>
<name>A0A382BXZ0_9ZZZZ</name>
<dbReference type="EMBL" id="UINC01031609">
    <property type="protein sequence ID" value="SVB17933.1"/>
    <property type="molecule type" value="Genomic_DNA"/>
</dbReference>
<dbReference type="PROSITE" id="PS51257">
    <property type="entry name" value="PROKAR_LIPOPROTEIN"/>
    <property type="match status" value="1"/>
</dbReference>
<proteinExistence type="predicted"/>
<feature type="non-terminal residue" evidence="1">
    <location>
        <position position="79"/>
    </location>
</feature>
<organism evidence="1">
    <name type="scientific">marine metagenome</name>
    <dbReference type="NCBI Taxonomy" id="408172"/>
    <lineage>
        <taxon>unclassified sequences</taxon>
        <taxon>metagenomes</taxon>
        <taxon>ecological metagenomes</taxon>
    </lineage>
</organism>
<accession>A0A382BXZ0</accession>
<evidence type="ECO:0000313" key="1">
    <source>
        <dbReference type="EMBL" id="SVB17933.1"/>
    </source>
</evidence>